<dbReference type="GO" id="GO:0015074">
    <property type="term" value="P:DNA integration"/>
    <property type="evidence" value="ECO:0007669"/>
    <property type="project" value="InterPro"/>
</dbReference>
<dbReference type="GO" id="GO:0005634">
    <property type="term" value="C:nucleus"/>
    <property type="evidence" value="ECO:0007669"/>
    <property type="project" value="UniProtKB-ARBA"/>
</dbReference>
<dbReference type="GO" id="GO:0003723">
    <property type="term" value="F:RNA binding"/>
    <property type="evidence" value="ECO:0007669"/>
    <property type="project" value="UniProtKB-KW"/>
</dbReference>
<keyword evidence="1" id="KW-0694">RNA-binding</keyword>
<accession>A0A9Q3GDD9</accession>
<dbReference type="PROSITE" id="PS50994">
    <property type="entry name" value="INTEGRASE"/>
    <property type="match status" value="1"/>
</dbReference>
<evidence type="ECO:0000313" key="3">
    <source>
        <dbReference type="EMBL" id="MBW0462866.1"/>
    </source>
</evidence>
<dbReference type="EMBL" id="AVOT02000436">
    <property type="protein sequence ID" value="MBW0462866.1"/>
    <property type="molecule type" value="Genomic_DNA"/>
</dbReference>
<dbReference type="AlphaFoldDB" id="A0A9Q3GDD9"/>
<dbReference type="InterPro" id="IPR012337">
    <property type="entry name" value="RNaseH-like_sf"/>
</dbReference>
<dbReference type="Proteomes" id="UP000765509">
    <property type="component" value="Unassembled WGS sequence"/>
</dbReference>
<dbReference type="OrthoDB" id="2273864at2759"/>
<evidence type="ECO:0000313" key="4">
    <source>
        <dbReference type="Proteomes" id="UP000765509"/>
    </source>
</evidence>
<reference evidence="3" key="1">
    <citation type="submission" date="2021-03" db="EMBL/GenBank/DDBJ databases">
        <title>Draft genome sequence of rust myrtle Austropuccinia psidii MF-1, a brazilian biotype.</title>
        <authorList>
            <person name="Quecine M.C."/>
            <person name="Pachon D.M.R."/>
            <person name="Bonatelli M.L."/>
            <person name="Correr F.H."/>
            <person name="Franceschini L.M."/>
            <person name="Leite T.F."/>
            <person name="Margarido G.R.A."/>
            <person name="Almeida C.A."/>
            <person name="Ferrarezi J.A."/>
            <person name="Labate C.A."/>
        </authorList>
    </citation>
    <scope>NUCLEOTIDE SEQUENCE</scope>
    <source>
        <strain evidence="3">MF-1</strain>
    </source>
</reference>
<gene>
    <name evidence="3" type="ORF">O181_002581</name>
</gene>
<feature type="domain" description="Integrase catalytic" evidence="2">
    <location>
        <begin position="1"/>
        <end position="121"/>
    </location>
</feature>
<dbReference type="SUPFAM" id="SSF53098">
    <property type="entry name" value="Ribonuclease H-like"/>
    <property type="match status" value="1"/>
</dbReference>
<keyword evidence="4" id="KW-1185">Reference proteome</keyword>
<comment type="caution">
    <text evidence="3">The sequence shown here is derived from an EMBL/GenBank/DDBJ whole genome shotgun (WGS) entry which is preliminary data.</text>
</comment>
<organism evidence="3 4">
    <name type="scientific">Austropuccinia psidii MF-1</name>
    <dbReference type="NCBI Taxonomy" id="1389203"/>
    <lineage>
        <taxon>Eukaryota</taxon>
        <taxon>Fungi</taxon>
        <taxon>Dikarya</taxon>
        <taxon>Basidiomycota</taxon>
        <taxon>Pucciniomycotina</taxon>
        <taxon>Pucciniomycetes</taxon>
        <taxon>Pucciniales</taxon>
        <taxon>Sphaerophragmiaceae</taxon>
        <taxon>Austropuccinia</taxon>
    </lineage>
</organism>
<dbReference type="Gene3D" id="3.30.420.10">
    <property type="entry name" value="Ribonuclease H-like superfamily/Ribonuclease H"/>
    <property type="match status" value="1"/>
</dbReference>
<sequence length="121" mass="14202">MYWVTALPPSGDKISKACLVILDRYSKTSMFLPFHKYYTAMDKTLLVWNRVNHYRRSFKNIISDRDPKLKSAIRTNIHRFFGTNSSFSTAYHPQIDGLAEKMIQNLEDMILRFCAYGLELK</sequence>
<protein>
    <recommendedName>
        <fullName evidence="2">Integrase catalytic domain-containing protein</fullName>
    </recommendedName>
</protein>
<evidence type="ECO:0000256" key="1">
    <source>
        <dbReference type="ARBA" id="ARBA00022884"/>
    </source>
</evidence>
<proteinExistence type="predicted"/>
<dbReference type="InterPro" id="IPR001584">
    <property type="entry name" value="Integrase_cat-core"/>
</dbReference>
<name>A0A9Q3GDD9_9BASI</name>
<evidence type="ECO:0000259" key="2">
    <source>
        <dbReference type="PROSITE" id="PS50994"/>
    </source>
</evidence>
<dbReference type="InterPro" id="IPR036397">
    <property type="entry name" value="RNaseH_sf"/>
</dbReference>